<evidence type="ECO:0000313" key="3">
    <source>
        <dbReference type="EnsemblFungi" id="EJT80357"/>
    </source>
</evidence>
<feature type="compositionally biased region" description="Basic and acidic residues" evidence="1">
    <location>
        <begin position="40"/>
        <end position="52"/>
    </location>
</feature>
<dbReference type="GeneID" id="20340815"/>
<dbReference type="EnsemblFungi" id="EJT80357">
    <property type="protein sequence ID" value="EJT80357"/>
    <property type="gene ID" value="GGTG_00357"/>
</dbReference>
<reference evidence="2" key="3">
    <citation type="submission" date="2010-09" db="EMBL/GenBank/DDBJ databases">
        <title>Annotation of Gaeumannomyces graminis var. tritici R3-111a-1.</title>
        <authorList>
            <consortium name="The Broad Institute Genome Sequencing Platform"/>
            <person name="Ma L.-J."/>
            <person name="Dead R."/>
            <person name="Young S.K."/>
            <person name="Zeng Q."/>
            <person name="Gargeya S."/>
            <person name="Fitzgerald M."/>
            <person name="Haas B."/>
            <person name="Abouelleil A."/>
            <person name="Alvarado L."/>
            <person name="Arachchi H.M."/>
            <person name="Berlin A."/>
            <person name="Brown A."/>
            <person name="Chapman S.B."/>
            <person name="Chen Z."/>
            <person name="Dunbar C."/>
            <person name="Freedman E."/>
            <person name="Gearin G."/>
            <person name="Gellesch M."/>
            <person name="Goldberg J."/>
            <person name="Griggs A."/>
            <person name="Gujja S."/>
            <person name="Heiman D."/>
            <person name="Howarth C."/>
            <person name="Larson L."/>
            <person name="Lui A."/>
            <person name="MacDonald P.J.P."/>
            <person name="Mehta T."/>
            <person name="Montmayeur A."/>
            <person name="Murphy C."/>
            <person name="Neiman D."/>
            <person name="Pearson M."/>
            <person name="Priest M."/>
            <person name="Roberts A."/>
            <person name="Saif S."/>
            <person name="Shea T."/>
            <person name="Shenoy N."/>
            <person name="Sisk P."/>
            <person name="Stolte C."/>
            <person name="Sykes S."/>
            <person name="Yandava C."/>
            <person name="Wortman J."/>
            <person name="Nusbaum C."/>
            <person name="Birren B."/>
        </authorList>
    </citation>
    <scope>NUCLEOTIDE SEQUENCE</scope>
    <source>
        <strain evidence="2">R3-111a-1</strain>
    </source>
</reference>
<feature type="region of interest" description="Disordered" evidence="1">
    <location>
        <begin position="118"/>
        <end position="141"/>
    </location>
</feature>
<accession>J3NGG7</accession>
<protein>
    <submittedName>
        <fullName evidence="2 3">Uncharacterized protein</fullName>
    </submittedName>
</protein>
<reference evidence="3" key="4">
    <citation type="journal article" date="2015" name="G3 (Bethesda)">
        <title>Genome sequences of three phytopathogenic species of the Magnaporthaceae family of fungi.</title>
        <authorList>
            <person name="Okagaki L.H."/>
            <person name="Nunes C.C."/>
            <person name="Sailsbery J."/>
            <person name="Clay B."/>
            <person name="Brown D."/>
            <person name="John T."/>
            <person name="Oh Y."/>
            <person name="Young N."/>
            <person name="Fitzgerald M."/>
            <person name="Haas B.J."/>
            <person name="Zeng Q."/>
            <person name="Young S."/>
            <person name="Adiconis X."/>
            <person name="Fan L."/>
            <person name="Levin J.Z."/>
            <person name="Mitchell T.K."/>
            <person name="Okubara P.A."/>
            <person name="Farman M.L."/>
            <person name="Kohn L.M."/>
            <person name="Birren B."/>
            <person name="Ma L.-J."/>
            <person name="Dean R.A."/>
        </authorList>
    </citation>
    <scope>NUCLEOTIDE SEQUENCE</scope>
    <source>
        <strain evidence="3">R3-111a-1</strain>
    </source>
</reference>
<dbReference type="Proteomes" id="UP000006039">
    <property type="component" value="Unassembled WGS sequence"/>
</dbReference>
<evidence type="ECO:0000313" key="4">
    <source>
        <dbReference type="Proteomes" id="UP000006039"/>
    </source>
</evidence>
<evidence type="ECO:0000256" key="1">
    <source>
        <dbReference type="SAM" id="MobiDB-lite"/>
    </source>
</evidence>
<dbReference type="AlphaFoldDB" id="J3NGG7"/>
<name>J3NGG7_GAET3</name>
<feature type="region of interest" description="Disordered" evidence="1">
    <location>
        <begin position="24"/>
        <end position="105"/>
    </location>
</feature>
<dbReference type="EMBL" id="GL385395">
    <property type="protein sequence ID" value="EJT80357.1"/>
    <property type="molecule type" value="Genomic_DNA"/>
</dbReference>
<dbReference type="RefSeq" id="XP_009216366.1">
    <property type="nucleotide sequence ID" value="XM_009218102.1"/>
</dbReference>
<reference evidence="2" key="2">
    <citation type="submission" date="2010-07" db="EMBL/GenBank/DDBJ databases">
        <authorList>
            <consortium name="The Broad Institute Genome Sequencing Platform"/>
            <consortium name="Broad Institute Genome Sequencing Center for Infectious Disease"/>
            <person name="Ma L.-J."/>
            <person name="Dead R."/>
            <person name="Young S."/>
            <person name="Zeng Q."/>
            <person name="Koehrsen M."/>
            <person name="Alvarado L."/>
            <person name="Berlin A."/>
            <person name="Chapman S.B."/>
            <person name="Chen Z."/>
            <person name="Freedman E."/>
            <person name="Gellesch M."/>
            <person name="Goldberg J."/>
            <person name="Griggs A."/>
            <person name="Gujja S."/>
            <person name="Heilman E.R."/>
            <person name="Heiman D."/>
            <person name="Hepburn T."/>
            <person name="Howarth C."/>
            <person name="Jen D."/>
            <person name="Larson L."/>
            <person name="Mehta T."/>
            <person name="Neiman D."/>
            <person name="Pearson M."/>
            <person name="Roberts A."/>
            <person name="Saif S."/>
            <person name="Shea T."/>
            <person name="Shenoy N."/>
            <person name="Sisk P."/>
            <person name="Stolte C."/>
            <person name="Sykes S."/>
            <person name="Walk T."/>
            <person name="White J."/>
            <person name="Yandava C."/>
            <person name="Haas B."/>
            <person name="Nusbaum C."/>
            <person name="Birren B."/>
        </authorList>
    </citation>
    <scope>NUCLEOTIDE SEQUENCE</scope>
    <source>
        <strain evidence="2">R3-111a-1</strain>
    </source>
</reference>
<reference evidence="4" key="1">
    <citation type="submission" date="2010-07" db="EMBL/GenBank/DDBJ databases">
        <title>The genome sequence of Gaeumannomyces graminis var. tritici strain R3-111a-1.</title>
        <authorList>
            <consortium name="The Broad Institute Genome Sequencing Platform"/>
            <person name="Ma L.-J."/>
            <person name="Dead R."/>
            <person name="Young S."/>
            <person name="Zeng Q."/>
            <person name="Koehrsen M."/>
            <person name="Alvarado L."/>
            <person name="Berlin A."/>
            <person name="Chapman S.B."/>
            <person name="Chen Z."/>
            <person name="Freedman E."/>
            <person name="Gellesch M."/>
            <person name="Goldberg J."/>
            <person name="Griggs A."/>
            <person name="Gujja S."/>
            <person name="Heilman E.R."/>
            <person name="Heiman D."/>
            <person name="Hepburn T."/>
            <person name="Howarth C."/>
            <person name="Jen D."/>
            <person name="Larson L."/>
            <person name="Mehta T."/>
            <person name="Neiman D."/>
            <person name="Pearson M."/>
            <person name="Roberts A."/>
            <person name="Saif S."/>
            <person name="Shea T."/>
            <person name="Shenoy N."/>
            <person name="Sisk P."/>
            <person name="Stolte C."/>
            <person name="Sykes S."/>
            <person name="Walk T."/>
            <person name="White J."/>
            <person name="Yandava C."/>
            <person name="Haas B."/>
            <person name="Nusbaum C."/>
            <person name="Birren B."/>
        </authorList>
    </citation>
    <scope>NUCLEOTIDE SEQUENCE [LARGE SCALE GENOMIC DNA]</scope>
    <source>
        <strain evidence="4">R3-111a-1</strain>
    </source>
</reference>
<proteinExistence type="predicted"/>
<sequence>MAHAGENSRGARCGWSEKLWARESRLGASGSHEGQAKTASKTERAARRERAGNIEIGRQAGPECRGKREGSTHPGILTPLRASPMNPARWRSSSPTRPLLDDGGTAACRLRAAWTRREERKRLCSATAQGPGDEPVSARRG</sequence>
<reference evidence="3" key="5">
    <citation type="submission" date="2018-04" db="UniProtKB">
        <authorList>
            <consortium name="EnsemblFungi"/>
        </authorList>
    </citation>
    <scope>IDENTIFICATION</scope>
    <source>
        <strain evidence="3">R3-111a-1</strain>
    </source>
</reference>
<dbReference type="VEuPathDB" id="FungiDB:GGTG_00357"/>
<keyword evidence="4" id="KW-1185">Reference proteome</keyword>
<organism evidence="2">
    <name type="scientific">Gaeumannomyces tritici (strain R3-111a-1)</name>
    <name type="common">Wheat and barley take-all root rot fungus</name>
    <name type="synonym">Gaeumannomyces graminis var. tritici</name>
    <dbReference type="NCBI Taxonomy" id="644352"/>
    <lineage>
        <taxon>Eukaryota</taxon>
        <taxon>Fungi</taxon>
        <taxon>Dikarya</taxon>
        <taxon>Ascomycota</taxon>
        <taxon>Pezizomycotina</taxon>
        <taxon>Sordariomycetes</taxon>
        <taxon>Sordariomycetidae</taxon>
        <taxon>Magnaporthales</taxon>
        <taxon>Magnaporthaceae</taxon>
        <taxon>Gaeumannomyces</taxon>
    </lineage>
</organism>
<gene>
    <name evidence="3" type="primary">20340815</name>
    <name evidence="2" type="ORF">GGTG_00357</name>
</gene>
<evidence type="ECO:0000313" key="2">
    <source>
        <dbReference type="EMBL" id="EJT80357.1"/>
    </source>
</evidence>
<dbReference type="HOGENOM" id="CLU_1825396_0_0_1"/>